<dbReference type="PIRSF" id="PIRSF004654">
    <property type="entry name" value="NlpI"/>
    <property type="match status" value="1"/>
</dbReference>
<dbReference type="SMART" id="SM00028">
    <property type="entry name" value="TPR"/>
    <property type="match status" value="2"/>
</dbReference>
<sequence>MKLFQIASLCCSLLLLGGCVSNQTSSNEQWLNPPMAKPERANVQYEIQIARLSQLLSRSDLDDDLRAKMYFERGSYYDYLGLRNLAQLDFNYSLQLNPAQPAVFNSLGLFYTQIGDFDSAYEAFESTLELDPKVTAAIRNRAIALYYGNRIPLALEGMQTFYQQDPSDPYRVLWLYIIEQQQSPEKAFNNLQLRYQARNVNNDDWAWVLVALMLNDIPEEHAFQYAINTIPDSSNTVLAERLTEIYFYLAKRQQIAGDYIGAFSLYKLSLAQGVYDFIENRYAHIETNRIINAVQAMNESQVEQ</sequence>
<keyword evidence="1 2" id="KW-1003">Cell membrane</keyword>
<comment type="caution">
    <text evidence="5">The sequence shown here is derived from an EMBL/GenBank/DDBJ whole genome shotgun (WGS) entry which is preliminary data.</text>
</comment>
<dbReference type="SUPFAM" id="SSF48452">
    <property type="entry name" value="TPR-like"/>
    <property type="match status" value="1"/>
</dbReference>
<evidence type="ECO:0000313" key="6">
    <source>
        <dbReference type="Proteomes" id="UP000838160"/>
    </source>
</evidence>
<dbReference type="InterPro" id="IPR023605">
    <property type="entry name" value="Lipoprotein_NlpI"/>
</dbReference>
<dbReference type="PROSITE" id="PS51257">
    <property type="entry name" value="PROKAR_LIPOPROTEIN"/>
    <property type="match status" value="1"/>
</dbReference>
<dbReference type="InterPro" id="IPR019734">
    <property type="entry name" value="TPR_rpt"/>
</dbReference>
<comment type="function">
    <text evidence="2">May be involved in cell division.</text>
</comment>
<comment type="subunit">
    <text evidence="2">Homodimer.</text>
</comment>
<feature type="chain" id="PRO_5045981145" description="Lipoprotein NlpI" evidence="4">
    <location>
        <begin position="27"/>
        <end position="304"/>
    </location>
</feature>
<dbReference type="RefSeq" id="WP_237485016.1">
    <property type="nucleotide sequence ID" value="NZ_CAKLCM010000002.1"/>
</dbReference>
<gene>
    <name evidence="5" type="primary">nlpI</name>
    <name evidence="5" type="ORF">VHP8226_02139</name>
</gene>
<proteinExistence type="predicted"/>
<dbReference type="Pfam" id="PF13181">
    <property type="entry name" value="TPR_8"/>
    <property type="match status" value="1"/>
</dbReference>
<dbReference type="PROSITE" id="PS50293">
    <property type="entry name" value="TPR_REGION"/>
    <property type="match status" value="1"/>
</dbReference>
<keyword evidence="3" id="KW-0802">TPR repeat</keyword>
<evidence type="ECO:0000256" key="1">
    <source>
        <dbReference type="ARBA" id="ARBA00022475"/>
    </source>
</evidence>
<protein>
    <recommendedName>
        <fullName evidence="2">Lipoprotein NlpI</fullName>
    </recommendedName>
</protein>
<feature type="signal peptide" evidence="4">
    <location>
        <begin position="1"/>
        <end position="26"/>
    </location>
</feature>
<dbReference type="EMBL" id="CAKLCM010000002">
    <property type="protein sequence ID" value="CAH0526767.1"/>
    <property type="molecule type" value="Genomic_DNA"/>
</dbReference>
<dbReference type="InterPro" id="IPR011990">
    <property type="entry name" value="TPR-like_helical_dom_sf"/>
</dbReference>
<dbReference type="Proteomes" id="UP000838160">
    <property type="component" value="Unassembled WGS sequence"/>
</dbReference>
<evidence type="ECO:0000313" key="5">
    <source>
        <dbReference type="EMBL" id="CAH0526767.1"/>
    </source>
</evidence>
<evidence type="ECO:0000256" key="4">
    <source>
        <dbReference type="SAM" id="SignalP"/>
    </source>
</evidence>
<accession>A0ABN8DMH5</accession>
<keyword evidence="2" id="KW-0472">Membrane</keyword>
<dbReference type="PROSITE" id="PS50005">
    <property type="entry name" value="TPR"/>
    <property type="match status" value="1"/>
</dbReference>
<keyword evidence="6" id="KW-1185">Reference proteome</keyword>
<dbReference type="NCBIfam" id="NF008391">
    <property type="entry name" value="PRK11189.1"/>
    <property type="match status" value="1"/>
</dbReference>
<reference evidence="5" key="1">
    <citation type="submission" date="2021-12" db="EMBL/GenBank/DDBJ databases">
        <authorList>
            <person name="Rodrigo-Torres L."/>
            <person name="Arahal R. D."/>
            <person name="Lucena T."/>
        </authorList>
    </citation>
    <scope>NUCLEOTIDE SEQUENCE</scope>
    <source>
        <strain evidence="5">CECT 8226</strain>
    </source>
</reference>
<keyword evidence="4" id="KW-0732">Signal</keyword>
<comment type="subcellular location">
    <subcellularLocation>
        <location evidence="2">Cell membrane</location>
    </subcellularLocation>
</comment>
<evidence type="ECO:0000256" key="3">
    <source>
        <dbReference type="PROSITE-ProRule" id="PRU00339"/>
    </source>
</evidence>
<feature type="repeat" description="TPR" evidence="3">
    <location>
        <begin position="101"/>
        <end position="134"/>
    </location>
</feature>
<organism evidence="5 6">
    <name type="scientific">Vibrio hippocampi</name>
    <dbReference type="NCBI Taxonomy" id="654686"/>
    <lineage>
        <taxon>Bacteria</taxon>
        <taxon>Pseudomonadati</taxon>
        <taxon>Pseudomonadota</taxon>
        <taxon>Gammaproteobacteria</taxon>
        <taxon>Vibrionales</taxon>
        <taxon>Vibrionaceae</taxon>
        <taxon>Vibrio</taxon>
    </lineage>
</organism>
<keyword evidence="5" id="KW-0449">Lipoprotein</keyword>
<name>A0ABN8DMH5_9VIBR</name>
<dbReference type="Gene3D" id="1.25.40.10">
    <property type="entry name" value="Tetratricopeptide repeat domain"/>
    <property type="match status" value="1"/>
</dbReference>
<evidence type="ECO:0000256" key="2">
    <source>
        <dbReference type="PIRNR" id="PIRNR004654"/>
    </source>
</evidence>